<dbReference type="PROSITE" id="PS51186">
    <property type="entry name" value="GNAT"/>
    <property type="match status" value="1"/>
</dbReference>
<reference evidence="2 3" key="1">
    <citation type="journal article" date="2018" name="J. Microbiol.">
        <title>Baekduia soli gen. nov., sp. nov., a novel bacterium isolated from the soil of Baekdu Mountain and proposal of a novel family name, Baekduiaceae fam. nov.</title>
        <authorList>
            <person name="An D.S."/>
            <person name="Siddiqi M.Z."/>
            <person name="Kim K.H."/>
            <person name="Yu H.S."/>
            <person name="Im W.T."/>
        </authorList>
    </citation>
    <scope>NUCLEOTIDE SEQUENCE [LARGE SCALE GENOMIC DNA]</scope>
    <source>
        <strain evidence="2 3">BR7-21</strain>
    </source>
</reference>
<dbReference type="GO" id="GO:0016747">
    <property type="term" value="F:acyltransferase activity, transferring groups other than amino-acyl groups"/>
    <property type="evidence" value="ECO:0007669"/>
    <property type="project" value="InterPro"/>
</dbReference>
<dbReference type="InterPro" id="IPR000182">
    <property type="entry name" value="GNAT_dom"/>
</dbReference>
<organism evidence="2 3">
    <name type="scientific">Baekduia soli</name>
    <dbReference type="NCBI Taxonomy" id="496014"/>
    <lineage>
        <taxon>Bacteria</taxon>
        <taxon>Bacillati</taxon>
        <taxon>Actinomycetota</taxon>
        <taxon>Thermoleophilia</taxon>
        <taxon>Solirubrobacterales</taxon>
        <taxon>Baekduiaceae</taxon>
        <taxon>Baekduia</taxon>
    </lineage>
</organism>
<dbReference type="EMBL" id="CP042430">
    <property type="protein sequence ID" value="QEC47183.1"/>
    <property type="molecule type" value="Genomic_DNA"/>
</dbReference>
<evidence type="ECO:0000313" key="2">
    <source>
        <dbReference type="EMBL" id="QEC47183.1"/>
    </source>
</evidence>
<dbReference type="InterPro" id="IPR052523">
    <property type="entry name" value="Trichothecene_AcTrans"/>
</dbReference>
<sequence length="194" mass="22058">MSVRPARAEDVRPLAAALSRAFHDDPVTGWVYASERRRAHWSSRFFRWQLERLLPQDACWATEAGDGAALWALPDRWREEARESITLLRRTMPGVLPRLPRLVRGLGQVEARHPVERHLYLAVLGVDPVRQGQGLGSALIRPGLELADREGLPAYLETGRERNLAFYGRHGFSVVGELDLPKGPRVWFLWREPG</sequence>
<dbReference type="KEGG" id="bsol:FSW04_05985"/>
<protein>
    <submittedName>
        <fullName evidence="2">GNAT family N-acetyltransferase</fullName>
    </submittedName>
</protein>
<keyword evidence="3" id="KW-1185">Reference proteome</keyword>
<evidence type="ECO:0000313" key="3">
    <source>
        <dbReference type="Proteomes" id="UP000321805"/>
    </source>
</evidence>
<feature type="domain" description="N-acetyltransferase" evidence="1">
    <location>
        <begin position="57"/>
        <end position="193"/>
    </location>
</feature>
<dbReference type="Gene3D" id="3.40.630.30">
    <property type="match status" value="1"/>
</dbReference>
<dbReference type="Proteomes" id="UP000321805">
    <property type="component" value="Chromosome"/>
</dbReference>
<evidence type="ECO:0000259" key="1">
    <source>
        <dbReference type="PROSITE" id="PS51186"/>
    </source>
</evidence>
<accession>A0A5B8U2I3</accession>
<dbReference type="InterPro" id="IPR016181">
    <property type="entry name" value="Acyl_CoA_acyltransferase"/>
</dbReference>
<name>A0A5B8U2I3_9ACTN</name>
<dbReference type="CDD" id="cd04301">
    <property type="entry name" value="NAT_SF"/>
    <property type="match status" value="1"/>
</dbReference>
<dbReference type="RefSeq" id="WP_146917327.1">
    <property type="nucleotide sequence ID" value="NZ_CP042430.1"/>
</dbReference>
<dbReference type="PANTHER" id="PTHR42791">
    <property type="entry name" value="GNAT FAMILY ACETYLTRANSFERASE"/>
    <property type="match status" value="1"/>
</dbReference>
<dbReference type="SUPFAM" id="SSF55729">
    <property type="entry name" value="Acyl-CoA N-acyltransferases (Nat)"/>
    <property type="match status" value="1"/>
</dbReference>
<keyword evidence="2" id="KW-0808">Transferase</keyword>
<dbReference type="Pfam" id="PF00583">
    <property type="entry name" value="Acetyltransf_1"/>
    <property type="match status" value="1"/>
</dbReference>
<dbReference type="AlphaFoldDB" id="A0A5B8U2I3"/>
<proteinExistence type="predicted"/>
<dbReference type="PANTHER" id="PTHR42791:SF1">
    <property type="entry name" value="N-ACETYLTRANSFERASE DOMAIN-CONTAINING PROTEIN"/>
    <property type="match status" value="1"/>
</dbReference>
<gene>
    <name evidence="2" type="ORF">FSW04_05985</name>
</gene>
<dbReference type="OrthoDB" id="5173601at2"/>